<dbReference type="OrthoDB" id="1732493at2759"/>
<feature type="compositionally biased region" description="Low complexity" evidence="11">
    <location>
        <begin position="747"/>
        <end position="758"/>
    </location>
</feature>
<comment type="catalytic activity">
    <reaction evidence="8">
        <text>L-threonyl-[protein] + ATP = O-phospho-L-threonyl-[protein] + ADP + H(+)</text>
        <dbReference type="Rhea" id="RHEA:46608"/>
        <dbReference type="Rhea" id="RHEA-COMP:11060"/>
        <dbReference type="Rhea" id="RHEA-COMP:11605"/>
        <dbReference type="ChEBI" id="CHEBI:15378"/>
        <dbReference type="ChEBI" id="CHEBI:30013"/>
        <dbReference type="ChEBI" id="CHEBI:30616"/>
        <dbReference type="ChEBI" id="CHEBI:61977"/>
        <dbReference type="ChEBI" id="CHEBI:456216"/>
        <dbReference type="EC" id="2.7.11.22"/>
    </reaction>
</comment>
<evidence type="ECO:0000256" key="4">
    <source>
        <dbReference type="ARBA" id="ARBA00022679"/>
    </source>
</evidence>
<feature type="compositionally biased region" description="Low complexity" evidence="11">
    <location>
        <begin position="652"/>
        <end position="684"/>
    </location>
</feature>
<dbReference type="Gene3D" id="1.10.510.10">
    <property type="entry name" value="Transferase(Phosphotransferase) domain 1"/>
    <property type="match status" value="1"/>
</dbReference>
<comment type="similarity">
    <text evidence="1">Belongs to the protein kinase superfamily. CMGC Ser/Thr protein kinase family. CDC2/CDKX subfamily.</text>
</comment>
<keyword evidence="13" id="KW-1185">Reference proteome</keyword>
<keyword evidence="6 14" id="KW-0418">Kinase</keyword>
<dbReference type="PROSITE" id="PS50011">
    <property type="entry name" value="PROTEIN_KINASE_DOM"/>
    <property type="match status" value="1"/>
</dbReference>
<dbReference type="InterPro" id="IPR017441">
    <property type="entry name" value="Protein_kinase_ATP_BS"/>
</dbReference>
<dbReference type="PANTHER" id="PTHR24056">
    <property type="entry name" value="CELL DIVISION PROTEIN KINASE"/>
    <property type="match status" value="1"/>
</dbReference>
<proteinExistence type="inferred from homology"/>
<evidence type="ECO:0000256" key="11">
    <source>
        <dbReference type="SAM" id="MobiDB-lite"/>
    </source>
</evidence>
<dbReference type="Proteomes" id="UP000694843">
    <property type="component" value="Unplaced"/>
</dbReference>
<sequence>MPCQKPILPQDRCALSPRSCTRSPTLLEQQHTAVAQQYQQQQQEHQHTAVAQQYQQQQQEHQHTAVAQQYQQQQQEHQHTAVAQQYQQQQQEHQHTAVAQQYQQQQQEHQHTAVAQQYQQQQQEHQHTAVAQQYQQQQQEHQHTAVAQQYQQQQQEHQHTAVAQQYQQQQQEQQHTAVAQQYQQQQQEHQHTAVAQQYEQQQHTAVQQQYEQQQHTAVAQQYQQQQQEIRNSLVYKPLDPQTALPPTQPLRTRSSSPLPKLTNPVRNNPPEGTLGEDGVTRLPSSEALAPTQYVGPPHGAFRGARQAARALQLPHAHNYEQINLIGNGAYGTVYLGRDLSERGRYVALKKIKITLTDDGMPVSAVREISLLKQLETFKHPNVVRLLDICHGRLERENRLNLVLVFEYVEMDLDTYLKKVPSPGLEPRRIRLLMHQILSGVDFLHSNRIIHRDLKPQNILVDRNDKVKIADFGLARIYDYNMKLTTMVVTLWYRAPEVLLSNSYATPVDIWSCACIFAELFRKRPLFEGHTEGDQLQRIFEVIGTPSERDWPSDVSLCISSFRGNRPKPLPDVVPELTSDAADLMQRMLTFVPDSRASARQSLRHSYFNEVSQDLAVPGHSSTSSSIPPTSPSIPPTQLPIPSTDSSVPVIASSTQSTQMSVQSTALPTQSTSSSITPTSMTSASGVSSMICDDEPAINSPDYRTHPSGNSGVHPSGDSRAHPSGDSRADPSGDSRADPSGDSRTNPSVGSSAQVSAAVTDNDENNPNRSNVLNDPNSALNKTVLVPSTLAALPSASTSLPLQSTVTSSTAGSTREGYSN</sequence>
<evidence type="ECO:0000256" key="3">
    <source>
        <dbReference type="ARBA" id="ARBA00022527"/>
    </source>
</evidence>
<comment type="catalytic activity">
    <reaction evidence="9">
        <text>L-seryl-[protein] + ATP = O-phospho-L-seryl-[protein] + ADP + H(+)</text>
        <dbReference type="Rhea" id="RHEA:17989"/>
        <dbReference type="Rhea" id="RHEA-COMP:9863"/>
        <dbReference type="Rhea" id="RHEA-COMP:11604"/>
        <dbReference type="ChEBI" id="CHEBI:15378"/>
        <dbReference type="ChEBI" id="CHEBI:29999"/>
        <dbReference type="ChEBI" id="CHEBI:30616"/>
        <dbReference type="ChEBI" id="CHEBI:83421"/>
        <dbReference type="ChEBI" id="CHEBI:456216"/>
        <dbReference type="EC" id="2.7.11.22"/>
    </reaction>
</comment>
<dbReference type="KEGG" id="hazt:108681711"/>
<dbReference type="GO" id="GO:0030332">
    <property type="term" value="F:cyclin binding"/>
    <property type="evidence" value="ECO:0007669"/>
    <property type="project" value="TreeGrafter"/>
</dbReference>
<feature type="region of interest" description="Disordered" evidence="11">
    <location>
        <begin position="238"/>
        <end position="277"/>
    </location>
</feature>
<dbReference type="EC" id="2.7.11.22" evidence="2"/>
<feature type="domain" description="Protein kinase" evidence="12">
    <location>
        <begin position="319"/>
        <end position="607"/>
    </location>
</feature>
<dbReference type="RefSeq" id="XP_047736578.1">
    <property type="nucleotide sequence ID" value="XM_047880622.1"/>
</dbReference>
<dbReference type="InterPro" id="IPR000719">
    <property type="entry name" value="Prot_kinase_dom"/>
</dbReference>
<evidence type="ECO:0000256" key="5">
    <source>
        <dbReference type="ARBA" id="ARBA00022741"/>
    </source>
</evidence>
<dbReference type="OMA" id="NEWLRIS"/>
<evidence type="ECO:0000313" key="13">
    <source>
        <dbReference type="Proteomes" id="UP000694843"/>
    </source>
</evidence>
<keyword evidence="4" id="KW-0808">Transferase</keyword>
<organism evidence="13 14">
    <name type="scientific">Hyalella azteca</name>
    <name type="common">Amphipod</name>
    <dbReference type="NCBI Taxonomy" id="294128"/>
    <lineage>
        <taxon>Eukaryota</taxon>
        <taxon>Metazoa</taxon>
        <taxon>Ecdysozoa</taxon>
        <taxon>Arthropoda</taxon>
        <taxon>Crustacea</taxon>
        <taxon>Multicrustacea</taxon>
        <taxon>Malacostraca</taxon>
        <taxon>Eumalacostraca</taxon>
        <taxon>Peracarida</taxon>
        <taxon>Amphipoda</taxon>
        <taxon>Senticaudata</taxon>
        <taxon>Talitrida</taxon>
        <taxon>Talitroidea</taxon>
        <taxon>Hyalellidae</taxon>
        <taxon>Hyalella</taxon>
    </lineage>
</organism>
<dbReference type="GO" id="GO:0005524">
    <property type="term" value="F:ATP binding"/>
    <property type="evidence" value="ECO:0007669"/>
    <property type="project" value="UniProtKB-UniRule"/>
</dbReference>
<feature type="binding site" evidence="10">
    <location>
        <position position="349"/>
    </location>
    <ligand>
        <name>ATP</name>
        <dbReference type="ChEBI" id="CHEBI:30616"/>
    </ligand>
</feature>
<name>A0A979FIR7_HYAAZ</name>
<dbReference type="PROSITE" id="PS00108">
    <property type="entry name" value="PROTEIN_KINASE_ST"/>
    <property type="match status" value="1"/>
</dbReference>
<dbReference type="FunFam" id="3.30.200.20:FF:000124">
    <property type="entry name" value="Cyclin-dependent kinase 4"/>
    <property type="match status" value="1"/>
</dbReference>
<dbReference type="Gene3D" id="3.30.200.20">
    <property type="entry name" value="Phosphorylase Kinase, domain 1"/>
    <property type="match status" value="1"/>
</dbReference>
<protein>
    <recommendedName>
        <fullName evidence="2">cyclin-dependent kinase</fullName>
        <ecNumber evidence="2">2.7.11.22</ecNumber>
    </recommendedName>
</protein>
<feature type="compositionally biased region" description="Polar residues" evidence="11">
    <location>
        <begin position="764"/>
        <end position="778"/>
    </location>
</feature>
<feature type="region of interest" description="Disordered" evidence="11">
    <location>
        <begin position="793"/>
        <end position="819"/>
    </location>
</feature>
<evidence type="ECO:0000259" key="12">
    <source>
        <dbReference type="PROSITE" id="PS50011"/>
    </source>
</evidence>
<feature type="compositionally biased region" description="Low complexity" evidence="11">
    <location>
        <begin position="793"/>
        <end position="804"/>
    </location>
</feature>
<dbReference type="SMART" id="SM00220">
    <property type="entry name" value="S_TKc"/>
    <property type="match status" value="1"/>
</dbReference>
<dbReference type="InterPro" id="IPR008271">
    <property type="entry name" value="Ser/Thr_kinase_AS"/>
</dbReference>
<dbReference type="GO" id="GO:0005737">
    <property type="term" value="C:cytoplasm"/>
    <property type="evidence" value="ECO:0007669"/>
    <property type="project" value="TreeGrafter"/>
</dbReference>
<dbReference type="PROSITE" id="PS00107">
    <property type="entry name" value="PROTEIN_KINASE_ATP"/>
    <property type="match status" value="1"/>
</dbReference>
<dbReference type="GO" id="GO:0004693">
    <property type="term" value="F:cyclin-dependent protein serine/threonine kinase activity"/>
    <property type="evidence" value="ECO:0007669"/>
    <property type="project" value="UniProtKB-EC"/>
</dbReference>
<dbReference type="FunFam" id="1.10.510.10:FF:000624">
    <property type="entry name" value="Mitogen-activated protein kinase"/>
    <property type="match status" value="1"/>
</dbReference>
<dbReference type="AlphaFoldDB" id="A0A979FIR7"/>
<evidence type="ECO:0000313" key="14">
    <source>
        <dbReference type="RefSeq" id="XP_047736578.1"/>
    </source>
</evidence>
<feature type="compositionally biased region" description="Pro residues" evidence="11">
    <location>
        <begin position="628"/>
        <end position="638"/>
    </location>
</feature>
<dbReference type="GO" id="GO:0005634">
    <property type="term" value="C:nucleus"/>
    <property type="evidence" value="ECO:0007669"/>
    <property type="project" value="TreeGrafter"/>
</dbReference>
<keyword evidence="7 10" id="KW-0067">ATP-binding</keyword>
<dbReference type="InterPro" id="IPR011009">
    <property type="entry name" value="Kinase-like_dom_sf"/>
</dbReference>
<gene>
    <name evidence="14" type="primary">LOC108681711</name>
</gene>
<dbReference type="SUPFAM" id="SSF56112">
    <property type="entry name" value="Protein kinase-like (PK-like)"/>
    <property type="match status" value="1"/>
</dbReference>
<evidence type="ECO:0000256" key="8">
    <source>
        <dbReference type="ARBA" id="ARBA00047811"/>
    </source>
</evidence>
<feature type="region of interest" description="Disordered" evidence="11">
    <location>
        <begin position="614"/>
        <end position="778"/>
    </location>
</feature>
<dbReference type="GO" id="GO:0010468">
    <property type="term" value="P:regulation of gene expression"/>
    <property type="evidence" value="ECO:0007669"/>
    <property type="project" value="TreeGrafter"/>
</dbReference>
<dbReference type="GO" id="GO:0007165">
    <property type="term" value="P:signal transduction"/>
    <property type="evidence" value="ECO:0007669"/>
    <property type="project" value="TreeGrafter"/>
</dbReference>
<evidence type="ECO:0000256" key="7">
    <source>
        <dbReference type="ARBA" id="ARBA00022840"/>
    </source>
</evidence>
<feature type="compositionally biased region" description="Polar residues" evidence="11">
    <location>
        <begin position="805"/>
        <end position="819"/>
    </location>
</feature>
<dbReference type="GO" id="GO:0010389">
    <property type="term" value="P:regulation of G2/M transition of mitotic cell cycle"/>
    <property type="evidence" value="ECO:0007669"/>
    <property type="project" value="TreeGrafter"/>
</dbReference>
<evidence type="ECO:0000256" key="9">
    <source>
        <dbReference type="ARBA" id="ARBA00048367"/>
    </source>
</evidence>
<evidence type="ECO:0000256" key="2">
    <source>
        <dbReference type="ARBA" id="ARBA00012425"/>
    </source>
</evidence>
<dbReference type="PANTHER" id="PTHR24056:SF472">
    <property type="entry name" value="CYCLIN-DEPENDENT KINASE 4, ISOFORM A"/>
    <property type="match status" value="1"/>
</dbReference>
<dbReference type="GeneID" id="108681711"/>
<evidence type="ECO:0000256" key="6">
    <source>
        <dbReference type="ARBA" id="ARBA00022777"/>
    </source>
</evidence>
<evidence type="ECO:0000256" key="1">
    <source>
        <dbReference type="ARBA" id="ARBA00006485"/>
    </source>
</evidence>
<dbReference type="GO" id="GO:0000082">
    <property type="term" value="P:G1/S transition of mitotic cell cycle"/>
    <property type="evidence" value="ECO:0007669"/>
    <property type="project" value="TreeGrafter"/>
</dbReference>
<dbReference type="GO" id="GO:0000307">
    <property type="term" value="C:cyclin-dependent protein kinase holoenzyme complex"/>
    <property type="evidence" value="ECO:0007669"/>
    <property type="project" value="TreeGrafter"/>
</dbReference>
<reference evidence="14" key="1">
    <citation type="submission" date="2025-08" db="UniProtKB">
        <authorList>
            <consortium name="RefSeq"/>
        </authorList>
    </citation>
    <scope>IDENTIFICATION</scope>
</reference>
<keyword evidence="5 10" id="KW-0547">Nucleotide-binding</keyword>
<feature type="compositionally biased region" description="Basic and acidic residues" evidence="11">
    <location>
        <begin position="716"/>
        <end position="740"/>
    </location>
</feature>
<dbReference type="Pfam" id="PF00069">
    <property type="entry name" value="Pkinase"/>
    <property type="match status" value="1"/>
</dbReference>
<evidence type="ECO:0000256" key="10">
    <source>
        <dbReference type="PROSITE-ProRule" id="PRU10141"/>
    </source>
</evidence>
<keyword evidence="3" id="KW-0723">Serine/threonine-protein kinase</keyword>
<accession>A0A979FIR7</accession>
<dbReference type="CDD" id="cd07838">
    <property type="entry name" value="STKc_CDK4_6_like"/>
    <property type="match status" value="1"/>
</dbReference>
<dbReference type="InterPro" id="IPR050108">
    <property type="entry name" value="CDK"/>
</dbReference>